<dbReference type="AlphaFoldDB" id="A0A0B1TQ68"/>
<dbReference type="OrthoDB" id="10510470at2759"/>
<dbReference type="Proteomes" id="UP000053660">
    <property type="component" value="Unassembled WGS sequence"/>
</dbReference>
<name>A0A0B1TQ68_OESDE</name>
<accession>A0A0B1TQ68</accession>
<reference evidence="1 2" key="1">
    <citation type="submission" date="2014-03" db="EMBL/GenBank/DDBJ databases">
        <title>Draft genome of the hookworm Oesophagostomum dentatum.</title>
        <authorList>
            <person name="Mitreva M."/>
        </authorList>
    </citation>
    <scope>NUCLEOTIDE SEQUENCE [LARGE SCALE GENOMIC DNA]</scope>
    <source>
        <strain evidence="1 2">OD-Hann</strain>
    </source>
</reference>
<dbReference type="EMBL" id="KN549211">
    <property type="protein sequence ID" value="KHJ99643.1"/>
    <property type="molecule type" value="Genomic_DNA"/>
</dbReference>
<gene>
    <name evidence="1" type="ORF">OESDEN_00360</name>
</gene>
<evidence type="ECO:0000313" key="1">
    <source>
        <dbReference type="EMBL" id="KHJ99643.1"/>
    </source>
</evidence>
<evidence type="ECO:0000313" key="2">
    <source>
        <dbReference type="Proteomes" id="UP000053660"/>
    </source>
</evidence>
<proteinExistence type="predicted"/>
<keyword evidence="2" id="KW-1185">Reference proteome</keyword>
<organism evidence="1 2">
    <name type="scientific">Oesophagostomum dentatum</name>
    <name type="common">Nodular worm</name>
    <dbReference type="NCBI Taxonomy" id="61180"/>
    <lineage>
        <taxon>Eukaryota</taxon>
        <taxon>Metazoa</taxon>
        <taxon>Ecdysozoa</taxon>
        <taxon>Nematoda</taxon>
        <taxon>Chromadorea</taxon>
        <taxon>Rhabditida</taxon>
        <taxon>Rhabditina</taxon>
        <taxon>Rhabditomorpha</taxon>
        <taxon>Strongyloidea</taxon>
        <taxon>Strongylidae</taxon>
        <taxon>Oesophagostomum</taxon>
    </lineage>
</organism>
<sequence>MSLYSIKDVLLLSQKYIAKLYASSSRSQIRLSFLSTEPIRNAGLMLISQQVLLPKDGGYILDSAAAMKLLNDLSSLTNGHTSCSPIVQKAML</sequence>
<protein>
    <submittedName>
        <fullName evidence="1">Uncharacterized protein</fullName>
    </submittedName>
</protein>